<keyword evidence="3" id="KW-1185">Reference proteome</keyword>
<accession>A0ABV2W291</accession>
<feature type="compositionally biased region" description="Basic and acidic residues" evidence="1">
    <location>
        <begin position="173"/>
        <end position="206"/>
    </location>
</feature>
<evidence type="ECO:0000256" key="1">
    <source>
        <dbReference type="SAM" id="MobiDB-lite"/>
    </source>
</evidence>
<feature type="compositionally biased region" description="Basic and acidic residues" evidence="1">
    <location>
        <begin position="418"/>
        <end position="437"/>
    </location>
</feature>
<sequence length="486" mass="52055">MDLRGLVRRTAMNRPAVLAVTLPGATELRLEAEAEVRRRGWPVAGAPAAADLLVVCGVPAPEDAEWLDRIERSMPEPAVRVVVEDSGQVDHALGMASRDLTDRAVTPRGGHMDDRSEAPVGEPGDNQRGEHEGHGDEHGHGAHHDNSPPAAPEGRGHDDHGMGHSHGGHAAHSGHEGHGHHRPADHAAHMGHMDHQGHGDHLDHQGHGGPMDHMGHGIHAMGEVAGLPMAERADDRDELRLDQLHVPLGPGLSDWPAGLVLRLTLQGDVVQGVEVDHLPVASGPRPPFWDEPWLRAAHGEEVTRGEAVRRRCAAHLDSAGRLLALVGWDDVAVRCRRLRDELLAGAWREGIGGDLRRTVRRVGRSRSLRWSIAGLGELPADRARAAGVTGPALAADGDVYDRLLMWLTEVERGVEEVDDTRPLAPDDRIGPRGRLDGPRPPSQVLLDVLPGLLTGAEFACARIIVASLDPDLDELALATVPGAAHA</sequence>
<proteinExistence type="predicted"/>
<name>A0ABV2W291_9ACTN</name>
<evidence type="ECO:0000313" key="3">
    <source>
        <dbReference type="Proteomes" id="UP001550378"/>
    </source>
</evidence>
<gene>
    <name evidence="2" type="ORF">ABZ508_09770</name>
</gene>
<dbReference type="Proteomes" id="UP001550378">
    <property type="component" value="Unassembled WGS sequence"/>
</dbReference>
<comment type="caution">
    <text evidence="2">The sequence shown here is derived from an EMBL/GenBank/DDBJ whole genome shotgun (WGS) entry which is preliminary data.</text>
</comment>
<dbReference type="EMBL" id="JBEXZR010000006">
    <property type="protein sequence ID" value="MEU0707648.1"/>
    <property type="molecule type" value="Genomic_DNA"/>
</dbReference>
<protein>
    <submittedName>
        <fullName evidence="2">Uncharacterized protein</fullName>
    </submittedName>
</protein>
<organism evidence="2 3">
    <name type="scientific">Streptomyces lavendulocolor</name>
    <dbReference type="NCBI Taxonomy" id="67316"/>
    <lineage>
        <taxon>Bacteria</taxon>
        <taxon>Bacillati</taxon>
        <taxon>Actinomycetota</taxon>
        <taxon>Actinomycetes</taxon>
        <taxon>Kitasatosporales</taxon>
        <taxon>Streptomycetaceae</taxon>
        <taxon>Streptomyces</taxon>
    </lineage>
</organism>
<evidence type="ECO:0000313" key="2">
    <source>
        <dbReference type="EMBL" id="MEU0707648.1"/>
    </source>
</evidence>
<feature type="region of interest" description="Disordered" evidence="1">
    <location>
        <begin position="418"/>
        <end position="440"/>
    </location>
</feature>
<feature type="compositionally biased region" description="Basic and acidic residues" evidence="1">
    <location>
        <begin position="125"/>
        <end position="146"/>
    </location>
</feature>
<feature type="region of interest" description="Disordered" evidence="1">
    <location>
        <begin position="90"/>
        <end position="209"/>
    </location>
</feature>
<reference evidence="2 3" key="1">
    <citation type="submission" date="2024-06" db="EMBL/GenBank/DDBJ databases">
        <title>The Natural Products Discovery Center: Release of the First 8490 Sequenced Strains for Exploring Actinobacteria Biosynthetic Diversity.</title>
        <authorList>
            <person name="Kalkreuter E."/>
            <person name="Kautsar S.A."/>
            <person name="Yang D."/>
            <person name="Bader C.D."/>
            <person name="Teijaro C.N."/>
            <person name="Fluegel L."/>
            <person name="Davis C.M."/>
            <person name="Simpson J.R."/>
            <person name="Lauterbach L."/>
            <person name="Steele A.D."/>
            <person name="Gui C."/>
            <person name="Meng S."/>
            <person name="Li G."/>
            <person name="Viehrig K."/>
            <person name="Ye F."/>
            <person name="Su P."/>
            <person name="Kiefer A.F."/>
            <person name="Nichols A."/>
            <person name="Cepeda A.J."/>
            <person name="Yan W."/>
            <person name="Fan B."/>
            <person name="Jiang Y."/>
            <person name="Adhikari A."/>
            <person name="Zheng C.-J."/>
            <person name="Schuster L."/>
            <person name="Cowan T.M."/>
            <person name="Smanski M.J."/>
            <person name="Chevrette M.G."/>
            <person name="De Carvalho L.P.S."/>
            <person name="Shen B."/>
        </authorList>
    </citation>
    <scope>NUCLEOTIDE SEQUENCE [LARGE SCALE GENOMIC DNA]</scope>
    <source>
        <strain evidence="2 3">NPDC006337</strain>
    </source>
</reference>
<dbReference type="RefSeq" id="WP_189906721.1">
    <property type="nucleotide sequence ID" value="NZ_JBEXZO010000027.1"/>
</dbReference>